<comment type="subcellular location">
    <subcellularLocation>
        <location evidence="1">Cell membrane</location>
        <topology evidence="1">Multi-pass membrane protein</topology>
    </subcellularLocation>
</comment>
<dbReference type="SUPFAM" id="SSF90123">
    <property type="entry name" value="ABC transporter transmembrane region"/>
    <property type="match status" value="1"/>
</dbReference>
<dbReference type="PANTHER" id="PTHR24221">
    <property type="entry name" value="ATP-BINDING CASSETTE SUB-FAMILY B"/>
    <property type="match status" value="1"/>
</dbReference>
<dbReference type="InterPro" id="IPR036640">
    <property type="entry name" value="ABC1_TM_sf"/>
</dbReference>
<keyword evidence="5 7" id="KW-1133">Transmembrane helix</keyword>
<evidence type="ECO:0000256" key="7">
    <source>
        <dbReference type="SAM" id="Phobius"/>
    </source>
</evidence>
<evidence type="ECO:0000313" key="11">
    <source>
        <dbReference type="Proteomes" id="UP000309215"/>
    </source>
</evidence>
<reference evidence="10 11" key="1">
    <citation type="submission" date="2019-04" db="EMBL/GenBank/DDBJ databases">
        <authorList>
            <person name="Li Y."/>
            <person name="Wang J."/>
        </authorList>
    </citation>
    <scope>NUCLEOTIDE SEQUENCE [LARGE SCALE GENOMIC DNA]</scope>
    <source>
        <strain evidence="10 11">DSM 14668</strain>
    </source>
</reference>
<keyword evidence="2 7" id="KW-0812">Transmembrane</keyword>
<evidence type="ECO:0000256" key="5">
    <source>
        <dbReference type="ARBA" id="ARBA00022989"/>
    </source>
</evidence>
<proteinExistence type="predicted"/>
<dbReference type="GO" id="GO:0005524">
    <property type="term" value="F:ATP binding"/>
    <property type="evidence" value="ECO:0007669"/>
    <property type="project" value="UniProtKB-KW"/>
</dbReference>
<dbReference type="AlphaFoldDB" id="A0A4U1IQ95"/>
<feature type="domain" description="ABC transporter" evidence="8">
    <location>
        <begin position="328"/>
        <end position="542"/>
    </location>
</feature>
<sequence length="543" mass="60352">MYVLDLLLEEAKGQRASLLAVATMGGIANALLLVGANVLAGAPEWADMRALFLFGLTMATYVLGARATYHRTTSLVEALLHRIRTRIAEKIERTELEGLERVGTAEIFDRVTENMSVVSEQGWVLGSFLQALFVLVFGLVYIAWISLPAFALIALMLVFGFFIVQYRFDEVVPVLRQMGQLRLELFDRVMDLLKGFKEAKFSRRRGREIHDDIVTMAESLRTGAVRTAEGLSGVLVMPNCVLYILLGAVIFTLPRYSGVDVPTMASLVTCTAFVWGPFTSVAGGLNAVFRSSVAFEQIRALEGKLDEAVQRAAVQKPEDPWNGRMGTLSTRDIVYEYPSDNGDRCFRVGPLSLDIEPGEVVFLVGGNGSGKSTLLKVLTGLYPRSGGELRVGGALVQPENVAAYREMISAIYSDFHLFSKLYGMLDAEPEAVRALIAQMGLKGKTSFEEQQFTRRTLSTGQRRRLATIMTLLEDRPVYVFDEWAADQDPEFRRYFYEELVPALKGRGKTVIAVTHDDRYFHCADRVIKLSYGKVQATTRMDAP</sequence>
<dbReference type="GO" id="GO:0140359">
    <property type="term" value="F:ABC-type transporter activity"/>
    <property type="evidence" value="ECO:0007669"/>
    <property type="project" value="InterPro"/>
</dbReference>
<name>A0A4U1IQ95_9BACT</name>
<dbReference type="PROSITE" id="PS50929">
    <property type="entry name" value="ABC_TM1F"/>
    <property type="match status" value="1"/>
</dbReference>
<dbReference type="PROSITE" id="PS50893">
    <property type="entry name" value="ABC_TRANSPORTER_2"/>
    <property type="match status" value="1"/>
</dbReference>
<dbReference type="SMART" id="SM00382">
    <property type="entry name" value="AAA"/>
    <property type="match status" value="1"/>
</dbReference>
<evidence type="ECO:0000256" key="4">
    <source>
        <dbReference type="ARBA" id="ARBA00022840"/>
    </source>
</evidence>
<dbReference type="PANTHER" id="PTHR24221:SF654">
    <property type="entry name" value="ATP-BINDING CASSETTE SUB-FAMILY B MEMBER 6"/>
    <property type="match status" value="1"/>
</dbReference>
<evidence type="ECO:0000259" key="8">
    <source>
        <dbReference type="PROSITE" id="PS50893"/>
    </source>
</evidence>
<dbReference type="InterPro" id="IPR003593">
    <property type="entry name" value="AAA+_ATPase"/>
</dbReference>
<feature type="transmembrane region" description="Helical" evidence="7">
    <location>
        <begin position="16"/>
        <end position="38"/>
    </location>
</feature>
<dbReference type="InterPro" id="IPR039421">
    <property type="entry name" value="Type_1_exporter"/>
</dbReference>
<dbReference type="InterPro" id="IPR027417">
    <property type="entry name" value="P-loop_NTPase"/>
</dbReference>
<evidence type="ECO:0000256" key="3">
    <source>
        <dbReference type="ARBA" id="ARBA00022741"/>
    </source>
</evidence>
<evidence type="ECO:0000313" key="10">
    <source>
        <dbReference type="EMBL" id="TKC96371.1"/>
    </source>
</evidence>
<dbReference type="RefSeq" id="WP_136935495.1">
    <property type="nucleotide sequence ID" value="NZ_SSMQ01000089.1"/>
</dbReference>
<evidence type="ECO:0000259" key="9">
    <source>
        <dbReference type="PROSITE" id="PS50929"/>
    </source>
</evidence>
<dbReference type="NCBIfam" id="TIGR01194">
    <property type="entry name" value="cyc_pep_trnsptr"/>
    <property type="match status" value="1"/>
</dbReference>
<dbReference type="EMBL" id="SSMQ01000089">
    <property type="protein sequence ID" value="TKC96371.1"/>
    <property type="molecule type" value="Genomic_DNA"/>
</dbReference>
<dbReference type="InterPro" id="IPR011527">
    <property type="entry name" value="ABC1_TM_dom"/>
</dbReference>
<organism evidence="10 11">
    <name type="scientific">Polyangium fumosum</name>
    <dbReference type="NCBI Taxonomy" id="889272"/>
    <lineage>
        <taxon>Bacteria</taxon>
        <taxon>Pseudomonadati</taxon>
        <taxon>Myxococcota</taxon>
        <taxon>Polyangia</taxon>
        <taxon>Polyangiales</taxon>
        <taxon>Polyangiaceae</taxon>
        <taxon>Polyangium</taxon>
    </lineage>
</organism>
<dbReference type="GO" id="GO:0005886">
    <property type="term" value="C:plasma membrane"/>
    <property type="evidence" value="ECO:0007669"/>
    <property type="project" value="UniProtKB-SubCell"/>
</dbReference>
<dbReference type="Gene3D" id="1.20.1560.10">
    <property type="entry name" value="ABC transporter type 1, transmembrane domain"/>
    <property type="match status" value="1"/>
</dbReference>
<evidence type="ECO:0000256" key="6">
    <source>
        <dbReference type="ARBA" id="ARBA00023136"/>
    </source>
</evidence>
<feature type="transmembrane region" description="Helical" evidence="7">
    <location>
        <begin position="150"/>
        <end position="168"/>
    </location>
</feature>
<feature type="transmembrane region" description="Helical" evidence="7">
    <location>
        <begin position="231"/>
        <end position="253"/>
    </location>
</feature>
<feature type="transmembrane region" description="Helical" evidence="7">
    <location>
        <begin position="265"/>
        <end position="289"/>
    </location>
</feature>
<dbReference type="SUPFAM" id="SSF52540">
    <property type="entry name" value="P-loop containing nucleoside triphosphate hydrolases"/>
    <property type="match status" value="1"/>
</dbReference>
<keyword evidence="11" id="KW-1185">Reference proteome</keyword>
<dbReference type="Proteomes" id="UP000309215">
    <property type="component" value="Unassembled WGS sequence"/>
</dbReference>
<feature type="transmembrane region" description="Helical" evidence="7">
    <location>
        <begin position="123"/>
        <end position="144"/>
    </location>
</feature>
<dbReference type="GO" id="GO:0016887">
    <property type="term" value="F:ATP hydrolysis activity"/>
    <property type="evidence" value="ECO:0007669"/>
    <property type="project" value="InterPro"/>
</dbReference>
<protein>
    <submittedName>
        <fullName evidence="10">Cyclic peptide export ABC transporter</fullName>
    </submittedName>
</protein>
<evidence type="ECO:0000256" key="1">
    <source>
        <dbReference type="ARBA" id="ARBA00004651"/>
    </source>
</evidence>
<dbReference type="GO" id="GO:1904680">
    <property type="term" value="F:peptide transmembrane transporter activity"/>
    <property type="evidence" value="ECO:0007669"/>
    <property type="project" value="InterPro"/>
</dbReference>
<evidence type="ECO:0000256" key="2">
    <source>
        <dbReference type="ARBA" id="ARBA00022692"/>
    </source>
</evidence>
<dbReference type="Pfam" id="PF00005">
    <property type="entry name" value="ABC_tran"/>
    <property type="match status" value="1"/>
</dbReference>
<comment type="caution">
    <text evidence="10">The sequence shown here is derived from an EMBL/GenBank/DDBJ whole genome shotgun (WGS) entry which is preliminary data.</text>
</comment>
<dbReference type="InterPro" id="IPR003439">
    <property type="entry name" value="ABC_transporter-like_ATP-bd"/>
</dbReference>
<dbReference type="InterPro" id="IPR005898">
    <property type="entry name" value="Cyc_pep_transpt_SyrD/YojI"/>
</dbReference>
<dbReference type="Gene3D" id="3.40.50.300">
    <property type="entry name" value="P-loop containing nucleotide triphosphate hydrolases"/>
    <property type="match status" value="1"/>
</dbReference>
<dbReference type="OrthoDB" id="9760776at2"/>
<dbReference type="GO" id="GO:0015833">
    <property type="term" value="P:peptide transport"/>
    <property type="evidence" value="ECO:0007669"/>
    <property type="project" value="InterPro"/>
</dbReference>
<keyword evidence="3" id="KW-0547">Nucleotide-binding</keyword>
<feature type="transmembrane region" description="Helical" evidence="7">
    <location>
        <begin position="50"/>
        <end position="69"/>
    </location>
</feature>
<dbReference type="GO" id="GO:0034040">
    <property type="term" value="F:ATPase-coupled lipid transmembrane transporter activity"/>
    <property type="evidence" value="ECO:0007669"/>
    <property type="project" value="TreeGrafter"/>
</dbReference>
<gene>
    <name evidence="10" type="ORF">E8A74_45795</name>
</gene>
<keyword evidence="4" id="KW-0067">ATP-binding</keyword>
<accession>A0A4U1IQ95</accession>
<feature type="domain" description="ABC transmembrane type-1" evidence="9">
    <location>
        <begin position="16"/>
        <end position="290"/>
    </location>
</feature>
<keyword evidence="6 7" id="KW-0472">Membrane</keyword>